<sequence>MNLQIKKEIFKLYDRLDQPVDASQPNQEILNLCDNYGTFYVSFNQRQNSTCKKLLRNLFLCKSSSSGKIKNCCSNIYVWLYFEIKKSYITDHIIKNIFELLNSKEIDGRKNNYCPYFSFHGNIHKPENLMKLSIFNDNDDTFQSMLKSPIKSYYCSLIRYIYKCILIYRDMNSKYCSKGEENKEGNKNSCDIIHKFNNFYRLNISSHSELAHKFPELTSGTPLNVIDGCSLEGIYSDETQLGTPITKGVSTALGTMAGITPFMALIYKVNITFIQIYEQ</sequence>
<evidence type="ECO:0000313" key="1">
    <source>
        <dbReference type="EMBL" id="KMZ88583.1"/>
    </source>
</evidence>
<dbReference type="Proteomes" id="UP000053327">
    <property type="component" value="Unassembled WGS sequence"/>
</dbReference>
<dbReference type="EMBL" id="KQ234761">
    <property type="protein sequence ID" value="KMZ88583.1"/>
    <property type="molecule type" value="Genomic_DNA"/>
</dbReference>
<proteinExistence type="predicted"/>
<name>A0A0J9VN61_PLAV1</name>
<organism evidence="1 2">
    <name type="scientific">Plasmodium vivax (strain Brazil I)</name>
    <dbReference type="NCBI Taxonomy" id="1033975"/>
    <lineage>
        <taxon>Eukaryota</taxon>
        <taxon>Sar</taxon>
        <taxon>Alveolata</taxon>
        <taxon>Apicomplexa</taxon>
        <taxon>Aconoidasida</taxon>
        <taxon>Haemosporida</taxon>
        <taxon>Plasmodiidae</taxon>
        <taxon>Plasmodium</taxon>
        <taxon>Plasmodium (Plasmodium)</taxon>
    </lineage>
</organism>
<dbReference type="OrthoDB" id="388881at2759"/>
<evidence type="ECO:0000313" key="2">
    <source>
        <dbReference type="Proteomes" id="UP000053327"/>
    </source>
</evidence>
<evidence type="ECO:0008006" key="3">
    <source>
        <dbReference type="Google" id="ProtNLM"/>
    </source>
</evidence>
<reference evidence="1 2" key="1">
    <citation type="submission" date="2011-08" db="EMBL/GenBank/DDBJ databases">
        <title>The Genome Sequence of Plasmodium vivax Brazil I.</title>
        <authorList>
            <consortium name="The Broad Institute Genome Sequencing Platform"/>
            <consortium name="The Broad Institute Genome Sequencing Center for Infectious Disease"/>
            <person name="Neafsey D."/>
            <person name="Carlton J."/>
            <person name="Barnwell J."/>
            <person name="Collins W."/>
            <person name="Escalante A."/>
            <person name="Mullikin J."/>
            <person name="Saul A."/>
            <person name="Guigo R."/>
            <person name="Camara F."/>
            <person name="Young S.K."/>
            <person name="Zeng Q."/>
            <person name="Gargeya S."/>
            <person name="Fitzgerald M."/>
            <person name="Haas B."/>
            <person name="Abouelleil A."/>
            <person name="Alvarado L."/>
            <person name="Arachchi H.M."/>
            <person name="Berlin A."/>
            <person name="Brown A."/>
            <person name="Chapman S.B."/>
            <person name="Chen Z."/>
            <person name="Dunbar C."/>
            <person name="Freedman E."/>
            <person name="Gearin G."/>
            <person name="Gellesch M."/>
            <person name="Goldberg J."/>
            <person name="Griggs A."/>
            <person name="Gujja S."/>
            <person name="Heiman D."/>
            <person name="Howarth C."/>
            <person name="Larson L."/>
            <person name="Lui A."/>
            <person name="MacDonald P.J.P."/>
            <person name="Montmayeur A."/>
            <person name="Murphy C."/>
            <person name="Neiman D."/>
            <person name="Pearson M."/>
            <person name="Priest M."/>
            <person name="Roberts A."/>
            <person name="Saif S."/>
            <person name="Shea T."/>
            <person name="Shenoy N."/>
            <person name="Sisk P."/>
            <person name="Stolte C."/>
            <person name="Sykes S."/>
            <person name="Wortman J."/>
            <person name="Nusbaum C."/>
            <person name="Birren B."/>
        </authorList>
    </citation>
    <scope>NUCLEOTIDE SEQUENCE [LARGE SCALE GENOMIC DNA]</scope>
    <source>
        <strain evidence="1 2">Brazil I</strain>
    </source>
</reference>
<dbReference type="AlphaFoldDB" id="A0A0J9VN61"/>
<accession>A0A0J9VN61</accession>
<gene>
    <name evidence="1" type="ORF">PVBG_04792</name>
</gene>
<protein>
    <recommendedName>
        <fullName evidence="3">CYIR protein</fullName>
    </recommendedName>
</protein>